<dbReference type="Pfam" id="PF02588">
    <property type="entry name" value="YitT_membrane"/>
    <property type="match status" value="1"/>
</dbReference>
<dbReference type="Proteomes" id="UP000192505">
    <property type="component" value="Unassembled WGS sequence"/>
</dbReference>
<keyword evidence="3 6" id="KW-0812">Transmembrane</keyword>
<feature type="transmembrane region" description="Helical" evidence="6">
    <location>
        <begin position="155"/>
        <end position="180"/>
    </location>
</feature>
<keyword evidence="5 6" id="KW-0472">Membrane</keyword>
<keyword evidence="2" id="KW-1003">Cell membrane</keyword>
<reference evidence="7 8" key="1">
    <citation type="submission" date="2017-01" db="EMBL/GenBank/DDBJ databases">
        <title>Novel large sulfur bacteria in the metagenomes of groundwater-fed chemosynthetic microbial mats in the Lake Huron basin.</title>
        <authorList>
            <person name="Sharrar A.M."/>
            <person name="Flood B.E."/>
            <person name="Bailey J.V."/>
            <person name="Jones D.S."/>
            <person name="Biddanda B."/>
            <person name="Ruberg S.A."/>
            <person name="Marcus D.N."/>
            <person name="Dick G.J."/>
        </authorList>
    </citation>
    <scope>NUCLEOTIDE SEQUENCE [LARGE SCALE GENOMIC DNA]</scope>
    <source>
        <strain evidence="7">A7</strain>
    </source>
</reference>
<accession>A0A1W9KVH7</accession>
<gene>
    <name evidence="7" type="ORF">BWK72_09325</name>
</gene>
<feature type="transmembrane region" description="Helical" evidence="6">
    <location>
        <begin position="98"/>
        <end position="122"/>
    </location>
</feature>
<comment type="subcellular location">
    <subcellularLocation>
        <location evidence="1">Cell membrane</location>
        <topology evidence="1">Multi-pass membrane protein</topology>
    </subcellularLocation>
</comment>
<evidence type="ECO:0008006" key="9">
    <source>
        <dbReference type="Google" id="ProtNLM"/>
    </source>
</evidence>
<evidence type="ECO:0000313" key="7">
    <source>
        <dbReference type="EMBL" id="OQW88538.1"/>
    </source>
</evidence>
<protein>
    <recommendedName>
        <fullName evidence="9">YitT family protein</fullName>
    </recommendedName>
</protein>
<sequence>MHHQPFEDVQALFTGTLFVAFGVLMFGNTGLLTGGTTGLALLIHYTLGWNFGAVLFLVNVPFYVLAWRRMGRAFTLKTVLAVGLLSGLVTLLPKLVSFGVLSPVFTAVMGGLLMGVGILMLFRHRASLGGFNVLALYLQDRFGWRAGRVQMAMDALVLLGSFAVLDWQHVALSVLGAVMLNQTLATNHRKERYVAL</sequence>
<evidence type="ECO:0000256" key="4">
    <source>
        <dbReference type="ARBA" id="ARBA00022989"/>
    </source>
</evidence>
<evidence type="ECO:0000256" key="2">
    <source>
        <dbReference type="ARBA" id="ARBA00022475"/>
    </source>
</evidence>
<feature type="transmembrane region" description="Helical" evidence="6">
    <location>
        <begin position="47"/>
        <end position="67"/>
    </location>
</feature>
<dbReference type="InterPro" id="IPR003740">
    <property type="entry name" value="YitT"/>
</dbReference>
<proteinExistence type="predicted"/>
<evidence type="ECO:0000256" key="3">
    <source>
        <dbReference type="ARBA" id="ARBA00022692"/>
    </source>
</evidence>
<dbReference type="PANTHER" id="PTHR33545:SF5">
    <property type="entry name" value="UPF0750 MEMBRANE PROTEIN YITT"/>
    <property type="match status" value="1"/>
</dbReference>
<dbReference type="AlphaFoldDB" id="A0A1W9KVH7"/>
<feature type="transmembrane region" description="Helical" evidence="6">
    <location>
        <begin position="12"/>
        <end position="35"/>
    </location>
</feature>
<name>A0A1W9KVH7_9BURK</name>
<evidence type="ECO:0000313" key="8">
    <source>
        <dbReference type="Proteomes" id="UP000192505"/>
    </source>
</evidence>
<evidence type="ECO:0000256" key="6">
    <source>
        <dbReference type="SAM" id="Phobius"/>
    </source>
</evidence>
<feature type="transmembrane region" description="Helical" evidence="6">
    <location>
        <begin position="74"/>
        <end position="92"/>
    </location>
</feature>
<dbReference type="EMBL" id="MTEI01000004">
    <property type="protein sequence ID" value="OQW88538.1"/>
    <property type="molecule type" value="Genomic_DNA"/>
</dbReference>
<dbReference type="PANTHER" id="PTHR33545">
    <property type="entry name" value="UPF0750 MEMBRANE PROTEIN YITT-RELATED"/>
    <property type="match status" value="1"/>
</dbReference>
<keyword evidence="4 6" id="KW-1133">Transmembrane helix</keyword>
<organism evidence="7 8">
    <name type="scientific">Rhodoferax ferrireducens</name>
    <dbReference type="NCBI Taxonomy" id="192843"/>
    <lineage>
        <taxon>Bacteria</taxon>
        <taxon>Pseudomonadati</taxon>
        <taxon>Pseudomonadota</taxon>
        <taxon>Betaproteobacteria</taxon>
        <taxon>Burkholderiales</taxon>
        <taxon>Comamonadaceae</taxon>
        <taxon>Rhodoferax</taxon>
    </lineage>
</organism>
<comment type="caution">
    <text evidence="7">The sequence shown here is derived from an EMBL/GenBank/DDBJ whole genome shotgun (WGS) entry which is preliminary data.</text>
</comment>
<evidence type="ECO:0000256" key="5">
    <source>
        <dbReference type="ARBA" id="ARBA00023136"/>
    </source>
</evidence>
<evidence type="ECO:0000256" key="1">
    <source>
        <dbReference type="ARBA" id="ARBA00004651"/>
    </source>
</evidence>
<dbReference type="GO" id="GO:0005886">
    <property type="term" value="C:plasma membrane"/>
    <property type="evidence" value="ECO:0007669"/>
    <property type="project" value="UniProtKB-SubCell"/>
</dbReference>
<dbReference type="InterPro" id="IPR051461">
    <property type="entry name" value="UPF0750_membrane"/>
</dbReference>